<keyword evidence="5" id="KW-1185">Reference proteome</keyword>
<evidence type="ECO:0000313" key="3">
    <source>
        <dbReference type="EMBL" id="CAB3908601.1"/>
    </source>
</evidence>
<proteinExistence type="predicted"/>
<gene>
    <name evidence="3" type="ORF">LMG1861_04688</name>
    <name evidence="2" type="ORF">LMG1873_03655</name>
</gene>
<dbReference type="AlphaFoldDB" id="A0A6S7EE31"/>
<dbReference type="SUPFAM" id="SSF54909">
    <property type="entry name" value="Dimeric alpha+beta barrel"/>
    <property type="match status" value="1"/>
</dbReference>
<dbReference type="Proteomes" id="UP000494105">
    <property type="component" value="Unassembled WGS sequence"/>
</dbReference>
<evidence type="ECO:0000259" key="1">
    <source>
        <dbReference type="Pfam" id="PF07045"/>
    </source>
</evidence>
<dbReference type="Proteomes" id="UP000494116">
    <property type="component" value="Unassembled WGS sequence"/>
</dbReference>
<protein>
    <recommendedName>
        <fullName evidence="1">DUF1330 domain-containing protein</fullName>
    </recommendedName>
</protein>
<dbReference type="Gene3D" id="3.30.70.100">
    <property type="match status" value="1"/>
</dbReference>
<dbReference type="PANTHER" id="PTHR41521">
    <property type="match status" value="1"/>
</dbReference>
<dbReference type="Pfam" id="PF07045">
    <property type="entry name" value="DUF1330"/>
    <property type="match status" value="1"/>
</dbReference>
<evidence type="ECO:0000313" key="4">
    <source>
        <dbReference type="Proteomes" id="UP000494105"/>
    </source>
</evidence>
<reference evidence="4 5" key="1">
    <citation type="submission" date="2020-04" db="EMBL/GenBank/DDBJ databases">
        <authorList>
            <person name="De Canck E."/>
        </authorList>
    </citation>
    <scope>NUCLEOTIDE SEQUENCE [LARGE SCALE GENOMIC DNA]</scope>
    <source>
        <strain evidence="3 4">LMG 1861</strain>
        <strain evidence="2 5">LMG 1873</strain>
    </source>
</reference>
<evidence type="ECO:0000313" key="2">
    <source>
        <dbReference type="EMBL" id="CAB3717838.1"/>
    </source>
</evidence>
<dbReference type="EMBL" id="CADILD010000003">
    <property type="protein sequence ID" value="CAB3908601.1"/>
    <property type="molecule type" value="Genomic_DNA"/>
</dbReference>
<name>A0A6S7EE31_9BURK</name>
<organism evidence="3 4">
    <name type="scientific">Achromobacter piechaudii</name>
    <dbReference type="NCBI Taxonomy" id="72556"/>
    <lineage>
        <taxon>Bacteria</taxon>
        <taxon>Pseudomonadati</taxon>
        <taxon>Pseudomonadota</taxon>
        <taxon>Betaproteobacteria</taxon>
        <taxon>Burkholderiales</taxon>
        <taxon>Alcaligenaceae</taxon>
        <taxon>Achromobacter</taxon>
    </lineage>
</organism>
<feature type="domain" description="DUF1330" evidence="1">
    <location>
        <begin position="2"/>
        <end position="94"/>
    </location>
</feature>
<evidence type="ECO:0000313" key="5">
    <source>
        <dbReference type="Proteomes" id="UP000494116"/>
    </source>
</evidence>
<dbReference type="RefSeq" id="WP_006218106.1">
    <property type="nucleotide sequence ID" value="NZ_CADIJS010000003.1"/>
</dbReference>
<dbReference type="EMBL" id="CADIJS010000003">
    <property type="protein sequence ID" value="CAB3717838.1"/>
    <property type="molecule type" value="Genomic_DNA"/>
</dbReference>
<dbReference type="InterPro" id="IPR010753">
    <property type="entry name" value="DUF1330"/>
</dbReference>
<dbReference type="InterPro" id="IPR011008">
    <property type="entry name" value="Dimeric_a/b-barrel"/>
</dbReference>
<accession>A0A6S7EE31</accession>
<dbReference type="PANTHER" id="PTHR41521:SF4">
    <property type="entry name" value="BLR0684 PROTEIN"/>
    <property type="match status" value="1"/>
</dbReference>
<sequence>MSAYIIAEVTVTKPAQYEDYKRLSTLAMRAYDAKVLVRGGETKHLEGRKPGRTVLMEFPSMTAAQAFYDSWQYRRARNAREGAAVMNMFIVQGM</sequence>